<gene>
    <name evidence="12" type="ORF">TGP89_231030</name>
</gene>
<comment type="subcellular location">
    <subcellularLocation>
        <location evidence="1 10">Endoplasmic reticulum membrane</location>
        <topology evidence="1 10">Multi-pass membrane protein</topology>
    </subcellularLocation>
</comment>
<feature type="region of interest" description="Disordered" evidence="11">
    <location>
        <begin position="120"/>
        <end position="176"/>
    </location>
</feature>
<protein>
    <recommendedName>
        <fullName evidence="10">Protein ARV</fullName>
    </recommendedName>
</protein>
<keyword evidence="3 10" id="KW-0813">Transport</keyword>
<keyword evidence="9 10" id="KW-0472">Membrane</keyword>
<sequence>MVICVECSVPLSSTCRRFPPHFQNIRLARCAACGKTADKYVEYEVLLIFIDLLLHKPQAYRHLIFNRLPYAETGVPPSVRNFAVVCILFDTYTRWFLLHASLARAYFQHAKERTAARGYDFSSHGDERAESPGARARSAAGNTPWPLAAEEASPDGANAHGQDSFRRSSHEGGRPCLPVEQANTEVFCQEESYGDPRRDALSDSTSHTFGAENLRAATRDEVADDVWQNSSLSEFSDVSELDYEAESCISVGRRRFRWRRGCALENAPESPLDAEPFSPSPDFWRRTRRRRRRSFWCSPFYLGVGVVTFVAFSLLSSGRDRFRLCSLAPRHLVKRTPDALLKLSSASRPSDWPAVPQGSLTHTVGRQVGFEHIESRFGDGRRRAAPVEGLASLPPAASLASPPTASPVCLGDDTQDRPVCPPPVLQWEIEAEDTALSPIRERKPGSDMPVSQADVHADVLRWLLQSSPLAAWDLQVFIIAQCTLDFFVYLFSAIAFTWVFVRWHYGSRVFYCGWEDAAQEPERARSGRRLGGSRELDACVMGEAETRTRHLAGAWLKTMERSAKATWTALRRRIEASAAWLHALCLGTGRASREEQQRPTLSRETLGEARMLEVPGASTSTAFGNDSHPAYRERSQATRGHSELRPPSQREPRRLHPSREKKADAVSYVLGDEGHAEREEGRRSAVSVGQFCFSEEAAKTAEKRGLRVTFVPRGRKARGNRPEQGEQNRAVIVKYNYLAAALIVSMFGKMATLLMMAWEENLHLQHFVSFFTLTSNVVAVSVFLNGAHPVASVLIVLGAVAAKALARLVQILLLPPLKFPAFGIVTPSLYGGTLAHLSPLSLLSRDAQWAMSFVLDLVT</sequence>
<dbReference type="EMBL" id="AEYI02000227">
    <property type="protein sequence ID" value="KFG50975.1"/>
    <property type="molecule type" value="Genomic_DNA"/>
</dbReference>
<dbReference type="GO" id="GO:0097036">
    <property type="term" value="P:regulation of plasma membrane sterol distribution"/>
    <property type="evidence" value="ECO:0007669"/>
    <property type="project" value="UniProtKB-UniRule"/>
</dbReference>
<dbReference type="GO" id="GO:0006665">
    <property type="term" value="P:sphingolipid metabolic process"/>
    <property type="evidence" value="ECO:0007669"/>
    <property type="project" value="UniProtKB-UniRule"/>
</dbReference>
<feature type="transmembrane region" description="Helical" evidence="10">
    <location>
        <begin position="791"/>
        <end position="813"/>
    </location>
</feature>
<keyword evidence="5 10" id="KW-0256">Endoplasmic reticulum</keyword>
<evidence type="ECO:0000256" key="2">
    <source>
        <dbReference type="ARBA" id="ARBA00009187"/>
    </source>
</evidence>
<feature type="transmembrane region" description="Helical" evidence="10">
    <location>
        <begin position="819"/>
        <end position="843"/>
    </location>
</feature>
<feature type="transmembrane region" description="Helical" evidence="10">
    <location>
        <begin position="764"/>
        <end position="784"/>
    </location>
</feature>
<keyword evidence="6 10" id="KW-1133">Transmembrane helix</keyword>
<dbReference type="Pfam" id="PF04161">
    <property type="entry name" value="Arv1"/>
    <property type="match status" value="1"/>
</dbReference>
<keyword evidence="4 10" id="KW-0812">Transmembrane</keyword>
<comment type="function">
    <text evidence="10">Regulates also the sphingolipid metabolism.</text>
</comment>
<feature type="region of interest" description="Disordered" evidence="11">
    <location>
        <begin position="618"/>
        <end position="664"/>
    </location>
</feature>
<feature type="transmembrane region" description="Helical" evidence="10">
    <location>
        <begin position="476"/>
        <end position="501"/>
    </location>
</feature>
<keyword evidence="7 10" id="KW-0445">Lipid transport</keyword>
<feature type="compositionally biased region" description="Basic and acidic residues" evidence="11">
    <location>
        <begin position="163"/>
        <end position="173"/>
    </location>
</feature>
<dbReference type="PANTHER" id="PTHR14467">
    <property type="entry name" value="ARV1"/>
    <property type="match status" value="1"/>
</dbReference>
<dbReference type="InterPro" id="IPR007290">
    <property type="entry name" value="Arv1"/>
</dbReference>
<comment type="similarity">
    <text evidence="2 10">Belongs to the ARV1 family.</text>
</comment>
<feature type="compositionally biased region" description="Basic and acidic residues" evidence="11">
    <location>
        <begin position="629"/>
        <end position="664"/>
    </location>
</feature>
<comment type="caution">
    <text evidence="10">Lacks conserved residue(s) required for the propagation of feature annotation.</text>
</comment>
<dbReference type="AlphaFoldDB" id="A0A086L2V7"/>
<evidence type="ECO:0000256" key="7">
    <source>
        <dbReference type="ARBA" id="ARBA00023055"/>
    </source>
</evidence>
<feature type="transmembrane region" description="Helical" evidence="10">
    <location>
        <begin position="295"/>
        <end position="315"/>
    </location>
</feature>
<name>A0A086L2V7_TOXGO</name>
<evidence type="ECO:0000256" key="10">
    <source>
        <dbReference type="RuleBase" id="RU368065"/>
    </source>
</evidence>
<organism evidence="12 13">
    <name type="scientific">Toxoplasma gondii p89</name>
    <dbReference type="NCBI Taxonomy" id="943119"/>
    <lineage>
        <taxon>Eukaryota</taxon>
        <taxon>Sar</taxon>
        <taxon>Alveolata</taxon>
        <taxon>Apicomplexa</taxon>
        <taxon>Conoidasida</taxon>
        <taxon>Coccidia</taxon>
        <taxon>Eucoccidiorida</taxon>
        <taxon>Eimeriorina</taxon>
        <taxon>Sarcocystidae</taxon>
        <taxon>Toxoplasma</taxon>
    </lineage>
</organism>
<dbReference type="OrthoDB" id="2192830at2759"/>
<evidence type="ECO:0000256" key="5">
    <source>
        <dbReference type="ARBA" id="ARBA00022824"/>
    </source>
</evidence>
<reference evidence="12 13" key="1">
    <citation type="submission" date="2014-03" db="EMBL/GenBank/DDBJ databases">
        <authorList>
            <person name="Sibley D."/>
            <person name="Venepally P."/>
            <person name="Karamycheva S."/>
            <person name="Hadjithomas M."/>
            <person name="Khan A."/>
            <person name="Brunk B."/>
            <person name="Roos D."/>
            <person name="Caler E."/>
            <person name="Lorenzi H."/>
        </authorList>
    </citation>
    <scope>NUCLEOTIDE SEQUENCE [LARGE SCALE GENOMIC DNA]</scope>
    <source>
        <strain evidence="13">p89</strain>
    </source>
</reference>
<dbReference type="GO" id="GO:0032366">
    <property type="term" value="P:intracellular sterol transport"/>
    <property type="evidence" value="ECO:0007669"/>
    <property type="project" value="UniProtKB-UniRule"/>
</dbReference>
<dbReference type="GO" id="GO:0005789">
    <property type="term" value="C:endoplasmic reticulum membrane"/>
    <property type="evidence" value="ECO:0007669"/>
    <property type="project" value="UniProtKB-SubCell"/>
</dbReference>
<evidence type="ECO:0000256" key="3">
    <source>
        <dbReference type="ARBA" id="ARBA00022448"/>
    </source>
</evidence>
<evidence type="ECO:0000256" key="4">
    <source>
        <dbReference type="ARBA" id="ARBA00022692"/>
    </source>
</evidence>
<evidence type="ECO:0000256" key="8">
    <source>
        <dbReference type="ARBA" id="ARBA00023098"/>
    </source>
</evidence>
<dbReference type="GO" id="GO:0032541">
    <property type="term" value="C:cortical endoplasmic reticulum"/>
    <property type="evidence" value="ECO:0007669"/>
    <property type="project" value="TreeGrafter"/>
</dbReference>
<accession>A0A086L2V7</accession>
<evidence type="ECO:0000313" key="12">
    <source>
        <dbReference type="EMBL" id="KFG50975.1"/>
    </source>
</evidence>
<dbReference type="VEuPathDB" id="ToxoDB:TGP89_231030"/>
<keyword evidence="8 10" id="KW-0443">Lipid metabolism</keyword>
<dbReference type="GO" id="GO:0016125">
    <property type="term" value="P:sterol metabolic process"/>
    <property type="evidence" value="ECO:0007669"/>
    <property type="project" value="UniProtKB-UniRule"/>
</dbReference>
<evidence type="ECO:0000256" key="1">
    <source>
        <dbReference type="ARBA" id="ARBA00004477"/>
    </source>
</evidence>
<evidence type="ECO:0000313" key="13">
    <source>
        <dbReference type="Proteomes" id="UP000028828"/>
    </source>
</evidence>
<evidence type="ECO:0000256" key="9">
    <source>
        <dbReference type="ARBA" id="ARBA00023136"/>
    </source>
</evidence>
<proteinExistence type="inferred from homology"/>
<dbReference type="PANTHER" id="PTHR14467:SF0">
    <property type="entry name" value="PROTEIN ARV1"/>
    <property type="match status" value="1"/>
</dbReference>
<evidence type="ECO:0000256" key="11">
    <source>
        <dbReference type="SAM" id="MobiDB-lite"/>
    </source>
</evidence>
<dbReference type="GO" id="GO:0005794">
    <property type="term" value="C:Golgi apparatus"/>
    <property type="evidence" value="ECO:0007669"/>
    <property type="project" value="TreeGrafter"/>
</dbReference>
<dbReference type="Proteomes" id="UP000028828">
    <property type="component" value="Unassembled WGS sequence"/>
</dbReference>
<feature type="transmembrane region" description="Helical" evidence="10">
    <location>
        <begin position="737"/>
        <end position="758"/>
    </location>
</feature>
<evidence type="ECO:0000256" key="6">
    <source>
        <dbReference type="ARBA" id="ARBA00022989"/>
    </source>
</evidence>
<comment type="caution">
    <text evidence="12">The sequence shown here is derived from an EMBL/GenBank/DDBJ whole genome shotgun (WGS) entry which is preliminary data.</text>
</comment>
<keyword evidence="10" id="KW-0746">Sphingolipid metabolism</keyword>
<comment type="function">
    <text evidence="10">Mediator of sterol homeostasis involved in sterol uptake, trafficking and distribution into membranes.</text>
</comment>